<accession>A0ABR8QXH5</accession>
<dbReference type="SUPFAM" id="SSF56281">
    <property type="entry name" value="Metallo-hydrolase/oxidoreductase"/>
    <property type="match status" value="1"/>
</dbReference>
<dbReference type="CDD" id="cd16279">
    <property type="entry name" value="metallo-hydrolase-like_MBL-fold"/>
    <property type="match status" value="1"/>
</dbReference>
<dbReference type="InterPro" id="IPR036866">
    <property type="entry name" value="RibonucZ/Hydroxyglut_hydro"/>
</dbReference>
<sequence>MRELEVVILGCGSSGGVPRGDGDWGDCDPAEPRNRRTRCSMLARLHGDDGVTSVVIDTSPDFRQQMLAANVRHIDGVLFTHDHADQTHGIDDLRVFAAHARRRIPAWMDQPTHAALTRRFDYIFESQHGYPAIVEAHSLPPHGHRWSVPGPGGELPVVTFDQAHGPIRSVGYRIGGVAYSSDVSDLDEHALEAVRGADLWILDALRYTPHPTHAHVDKALDWIARAEVKRAVLTNLHIDLDYQRLRSELPANVDVAFDGWSERLALAGPEVNA</sequence>
<evidence type="ECO:0000313" key="3">
    <source>
        <dbReference type="Proteomes" id="UP000638918"/>
    </source>
</evidence>
<reference evidence="2 3" key="1">
    <citation type="submission" date="2020-08" db="EMBL/GenBank/DDBJ databases">
        <title>A Genomic Blueprint of the Chicken Gut Microbiome.</title>
        <authorList>
            <person name="Gilroy R."/>
            <person name="Ravi A."/>
            <person name="Getino M."/>
            <person name="Pursley I."/>
            <person name="Horton D.L."/>
            <person name="Alikhan N.-F."/>
            <person name="Baker D."/>
            <person name="Gharbi K."/>
            <person name="Hall N."/>
            <person name="Watson M."/>
            <person name="Adriaenssens E.M."/>
            <person name="Foster-Nyarko E."/>
            <person name="Jarju S."/>
            <person name="Secka A."/>
            <person name="Antonio M."/>
            <person name="Oren A."/>
            <person name="Chaudhuri R."/>
            <person name="La Ragione R.M."/>
            <person name="Hildebrand F."/>
            <person name="Pallen M.J."/>
        </authorList>
    </citation>
    <scope>NUCLEOTIDE SEQUENCE [LARGE SCALE GENOMIC DNA]</scope>
    <source>
        <strain evidence="2 3">Sa3CVA3</strain>
    </source>
</reference>
<dbReference type="Pfam" id="PF12706">
    <property type="entry name" value="Lactamase_B_2"/>
    <property type="match status" value="1"/>
</dbReference>
<dbReference type="PANTHER" id="PTHR42663:SF6">
    <property type="entry name" value="HYDROLASE C777.06C-RELATED"/>
    <property type="match status" value="1"/>
</dbReference>
<feature type="domain" description="Metallo-beta-lactamase" evidence="1">
    <location>
        <begin position="53"/>
        <end position="234"/>
    </location>
</feature>
<proteinExistence type="predicted"/>
<dbReference type="RefSeq" id="WP_191742679.1">
    <property type="nucleotide sequence ID" value="NZ_JACSQU010000001.1"/>
</dbReference>
<keyword evidence="3" id="KW-1185">Reference proteome</keyword>
<dbReference type="InterPro" id="IPR001279">
    <property type="entry name" value="Metallo-B-lactamas"/>
</dbReference>
<organism evidence="2 3">
    <name type="scientific">Brevundimonas guildfordensis</name>
    <dbReference type="NCBI Taxonomy" id="2762241"/>
    <lineage>
        <taxon>Bacteria</taxon>
        <taxon>Pseudomonadati</taxon>
        <taxon>Pseudomonadota</taxon>
        <taxon>Alphaproteobacteria</taxon>
        <taxon>Caulobacterales</taxon>
        <taxon>Caulobacteraceae</taxon>
        <taxon>Brevundimonas</taxon>
    </lineage>
</organism>
<comment type="caution">
    <text evidence="2">The sequence shown here is derived from an EMBL/GenBank/DDBJ whole genome shotgun (WGS) entry which is preliminary data.</text>
</comment>
<evidence type="ECO:0000313" key="2">
    <source>
        <dbReference type="EMBL" id="MBD7940240.1"/>
    </source>
</evidence>
<dbReference type="Proteomes" id="UP000638918">
    <property type="component" value="Unassembled WGS sequence"/>
</dbReference>
<dbReference type="PANTHER" id="PTHR42663">
    <property type="entry name" value="HYDROLASE C777.06C-RELATED-RELATED"/>
    <property type="match status" value="1"/>
</dbReference>
<name>A0ABR8QXH5_9CAUL</name>
<dbReference type="Gene3D" id="3.60.15.10">
    <property type="entry name" value="Ribonuclease Z/Hydroxyacylglutathione hydrolase-like"/>
    <property type="match status" value="1"/>
</dbReference>
<protein>
    <submittedName>
        <fullName evidence="2">MBL fold metallo-hydrolase</fullName>
    </submittedName>
</protein>
<gene>
    <name evidence="2" type="ORF">H9656_02455</name>
</gene>
<evidence type="ECO:0000259" key="1">
    <source>
        <dbReference type="Pfam" id="PF12706"/>
    </source>
</evidence>
<dbReference type="EMBL" id="JACSQU010000001">
    <property type="protein sequence ID" value="MBD7940240.1"/>
    <property type="molecule type" value="Genomic_DNA"/>
</dbReference>